<name>A0A067MQB3_BOTB1</name>
<evidence type="ECO:0000256" key="5">
    <source>
        <dbReference type="ARBA" id="ARBA00022801"/>
    </source>
</evidence>
<dbReference type="EC" id="3.4.19.12" evidence="2"/>
<evidence type="ECO:0000256" key="7">
    <source>
        <dbReference type="SAM" id="Coils"/>
    </source>
</evidence>
<protein>
    <recommendedName>
        <fullName evidence="2">ubiquitinyl hydrolase 1</fullName>
        <ecNumber evidence="2">3.4.19.12</ecNumber>
    </recommendedName>
</protein>
<dbReference type="InterPro" id="IPR051346">
    <property type="entry name" value="OTU_Deubiquitinase"/>
</dbReference>
<keyword evidence="7" id="KW-0175">Coiled coil</keyword>
<dbReference type="EMBL" id="KL198039">
    <property type="protein sequence ID" value="KDQ14082.1"/>
    <property type="molecule type" value="Genomic_DNA"/>
</dbReference>
<dbReference type="STRING" id="930990.A0A067MQB3"/>
<evidence type="ECO:0000256" key="1">
    <source>
        <dbReference type="ARBA" id="ARBA00000707"/>
    </source>
</evidence>
<evidence type="ECO:0000256" key="8">
    <source>
        <dbReference type="SAM" id="MobiDB-lite"/>
    </source>
</evidence>
<gene>
    <name evidence="10" type="ORF">BOTBODRAFT_188010</name>
</gene>
<dbReference type="GO" id="GO:0006508">
    <property type="term" value="P:proteolysis"/>
    <property type="evidence" value="ECO:0007669"/>
    <property type="project" value="UniProtKB-KW"/>
</dbReference>
<keyword evidence="4" id="KW-0833">Ubl conjugation pathway</keyword>
<evidence type="ECO:0000313" key="10">
    <source>
        <dbReference type="EMBL" id="KDQ14082.1"/>
    </source>
</evidence>
<dbReference type="PANTHER" id="PTHR13367:SF33">
    <property type="entry name" value="P-LOOP CONTAINING NUCLEOSIDE TRIPHOSPHATE HYDROLASE PROTEIN"/>
    <property type="match status" value="1"/>
</dbReference>
<dbReference type="InterPro" id="IPR046541">
    <property type="entry name" value="DUF6606"/>
</dbReference>
<dbReference type="HOGENOM" id="CLU_000211_1_0_1"/>
<proteinExistence type="predicted"/>
<evidence type="ECO:0000256" key="4">
    <source>
        <dbReference type="ARBA" id="ARBA00022786"/>
    </source>
</evidence>
<feature type="domain" description="DUF6606" evidence="9">
    <location>
        <begin position="2"/>
        <end position="119"/>
    </location>
</feature>
<comment type="catalytic activity">
    <reaction evidence="1">
        <text>Thiol-dependent hydrolysis of ester, thioester, amide, peptide and isopeptide bonds formed by the C-terminal Gly of ubiquitin (a 76-residue protein attached to proteins as an intracellular targeting signal).</text>
        <dbReference type="EC" id="3.4.19.12"/>
    </reaction>
</comment>
<evidence type="ECO:0000256" key="3">
    <source>
        <dbReference type="ARBA" id="ARBA00022670"/>
    </source>
</evidence>
<feature type="compositionally biased region" description="Basic and acidic residues" evidence="8">
    <location>
        <begin position="1544"/>
        <end position="1568"/>
    </location>
</feature>
<dbReference type="PANTHER" id="PTHR13367">
    <property type="entry name" value="UBIQUITIN THIOESTERASE"/>
    <property type="match status" value="1"/>
</dbReference>
<sequence length="1909" mass="214213">MALLIRAQNAAVHIHKVESATVIELFEVSLPSQTVIGTTGKIICTYPGPAFTLSNSDFEDPSFQREFASFLAQMDVDVFGAAHAQTQKAGSKSSEYRETTDPMFITELLSAILADGCEKNSKAHWGRRHLERRIAALEALTHSFMLFCMTELLHEACDAGMESDLLHFMRSKLGRCHFKLDSGFSAASPSDIAQSFHSTLRACDDLLQQRWTEIQKEQARSPSWNPELFNVSRDVELDLPNSRRYLIKRIDVNASSRSIALFNPRCAERLDSIDSALDPAVLQRVLGHDNPLYLALMDFETYVMKSIDEWVERSLSSSFSCANISKIVEIYAVAARDAYNSNHKQLSIMLLTILELWVALDQIAVYQDPRSTGSPKSYVRERERHTLFGSVFDDGADSTSFAVRYYNTSSELHTLEARIRRDEAEARRAKIAELEDKRRTYNNLLRQESSMSHGQYYNHWRGRYQHDRYCEKCHLASNAANMKIEIFESPLPEDLYKRQAVVFELQCPPAFGIWRSTTYYILFDICRTAQKDVAELPTYTLQGYRGLSAYVSQGFFTRITLASHEKSFYTAHYQYQNFPATEEDVLRPNGLKFRLFDDTHKRWAADSFGQCDVITFCTPLLPVESSAMQYAVTSTEHTQNQVLANQSKCRLDWSIHDYIAFCSLRSGGRTQWLNILRMLAAHKLPCRLSEVEVLLSQAAHQIGPVTGGAASREWHVDLDRQEYRLQLLAELASLLNSVKENWQYVSALRVVIMLTLRVLHHSISDMVTREECDTILRASRLAAFSWLGQVIDWLTNTVDDEHIPKAQLLVCEIAMTYEDISLFVQCAVGVADNTPPNLTTLSPLLARSLVHDKRISHVAEDILVARLEMRCNGVDEAIHSIWGEYGAGVNGWLPLESTNARWVTTRSTNHSGRECTVHFNVLDGTLLINGARLGCLAPEIVQHPTYKRVFGSRILDVVPSSIDGMQYSTLSEVHADAPGFHAYFLLEDNNLFIQARQKTSAYYFEMIPHTTFTKDFPAPFSMDYIHWLKIPIGALSPDPTFHIEFRPLDQAWMSSLQHWTLNFHRNGPSFLEKPSTRLISSTSQIFTDIVRRLRALEASSFVVATEVEGRVVAKLPRYRLSFFLAGGQLESHTHPGFVIDDSQSSGALFGLAHQIVMRSTSHGKSDYARRILIPVGTVVAAYRSGCTRVMIKTSGNHIRYCVYEVDTTLGRLTGDGTLSGRLYQVLLHALTSSCLPDLLTSRTGVEEALDLLGSAACSSFQSLAAEEHELLNMISHLTPRQEYYPVHLEVMQRVKWQDLPAFVQHYGFALLCQNILSFARDVAIFDPTSAPKPRLDRASIEHLEHRAAVRCRIVYPSEAHFCDGSPDQDVVYVGGRQTKKPEHTRLKDVVQISRAAYGWQTSIPTIPNLWEVLCGWNSVAGAGERRDPLAFAYSRESLSLGLSGCWLALYDWCRRDLSYSKRFTLCFMLGAMSPAPSGGGSELLLASTLLSFATSPHFRYIQPPSHSTYCLEDGLQPSEYVLERFAKEAVRPLGDTPSGSLTKGQHESGQEFEARREANHENSAEEGVKQVTQELIRQWRANRGPSVSTEGYARWINTNALGASVDTYFRSCRANIDLKGHIDRVQAALNLSSGSFPDVKLSWSEYEADAKIQNRQRLPALQTLLTQRIPPTLPVGVNPGVAATENTQSCNDLLSLITSLQKDDRPFYKRYAQDLEDSHSSFSANGLNGDIYIATPTWNHLITTPLDPDAEWTSRFLRTPDSAHIDPSESRPEPAFQTISGEILPYSQPTVPDPARIVPRGYDFIEPSLPEPHSPFSAHFLPSLPPSRTPSPEPIAMASFTQDQFATLMQGIAGIAQQAVANAVAQIPAPAPAPPPPAPVITLPRELRIAAPNKFEFKTSYSVYDFIPA</sequence>
<keyword evidence="5" id="KW-0378">Hydrolase</keyword>
<keyword evidence="3" id="KW-0645">Protease</keyword>
<evidence type="ECO:0000313" key="11">
    <source>
        <dbReference type="Proteomes" id="UP000027195"/>
    </source>
</evidence>
<keyword evidence="11" id="KW-1185">Reference proteome</keyword>
<dbReference type="GO" id="GO:0004843">
    <property type="term" value="F:cysteine-type deubiquitinase activity"/>
    <property type="evidence" value="ECO:0007669"/>
    <property type="project" value="UniProtKB-EC"/>
</dbReference>
<evidence type="ECO:0000259" key="9">
    <source>
        <dbReference type="Pfam" id="PF20255"/>
    </source>
</evidence>
<accession>A0A067MQB3</accession>
<organism evidence="10 11">
    <name type="scientific">Botryobasidium botryosum (strain FD-172 SS1)</name>
    <dbReference type="NCBI Taxonomy" id="930990"/>
    <lineage>
        <taxon>Eukaryota</taxon>
        <taxon>Fungi</taxon>
        <taxon>Dikarya</taxon>
        <taxon>Basidiomycota</taxon>
        <taxon>Agaricomycotina</taxon>
        <taxon>Agaricomycetes</taxon>
        <taxon>Cantharellales</taxon>
        <taxon>Botryobasidiaceae</taxon>
        <taxon>Botryobasidium</taxon>
    </lineage>
</organism>
<evidence type="ECO:0000256" key="6">
    <source>
        <dbReference type="ARBA" id="ARBA00022807"/>
    </source>
</evidence>
<feature type="coiled-coil region" evidence="7">
    <location>
        <begin position="412"/>
        <end position="451"/>
    </location>
</feature>
<keyword evidence="6" id="KW-0788">Thiol protease</keyword>
<feature type="non-terminal residue" evidence="10">
    <location>
        <position position="1909"/>
    </location>
</feature>
<dbReference type="Pfam" id="PF20255">
    <property type="entry name" value="DUF6606"/>
    <property type="match status" value="1"/>
</dbReference>
<dbReference type="InParanoid" id="A0A067MQB3"/>
<reference evidence="11" key="1">
    <citation type="journal article" date="2014" name="Proc. Natl. Acad. Sci. U.S.A.">
        <title>Extensive sampling of basidiomycete genomes demonstrates inadequacy of the white-rot/brown-rot paradigm for wood decay fungi.</title>
        <authorList>
            <person name="Riley R."/>
            <person name="Salamov A.A."/>
            <person name="Brown D.W."/>
            <person name="Nagy L.G."/>
            <person name="Floudas D."/>
            <person name="Held B.W."/>
            <person name="Levasseur A."/>
            <person name="Lombard V."/>
            <person name="Morin E."/>
            <person name="Otillar R."/>
            <person name="Lindquist E.A."/>
            <person name="Sun H."/>
            <person name="LaButti K.M."/>
            <person name="Schmutz J."/>
            <person name="Jabbour D."/>
            <person name="Luo H."/>
            <person name="Baker S.E."/>
            <person name="Pisabarro A.G."/>
            <person name="Walton J.D."/>
            <person name="Blanchette R.A."/>
            <person name="Henrissat B."/>
            <person name="Martin F."/>
            <person name="Cullen D."/>
            <person name="Hibbett D.S."/>
            <person name="Grigoriev I.V."/>
        </authorList>
    </citation>
    <scope>NUCLEOTIDE SEQUENCE [LARGE SCALE GENOMIC DNA]</scope>
    <source>
        <strain evidence="11">FD-172 SS1</strain>
    </source>
</reference>
<dbReference type="Proteomes" id="UP000027195">
    <property type="component" value="Unassembled WGS sequence"/>
</dbReference>
<evidence type="ECO:0000256" key="2">
    <source>
        <dbReference type="ARBA" id="ARBA00012759"/>
    </source>
</evidence>
<feature type="region of interest" description="Disordered" evidence="8">
    <location>
        <begin position="1533"/>
        <end position="1568"/>
    </location>
</feature>
<dbReference type="OrthoDB" id="3182339at2759"/>